<dbReference type="OrthoDB" id="10308779at2759"/>
<gene>
    <name evidence="2" type="ORF">FOZ61_000983</name>
</gene>
<dbReference type="EMBL" id="JABAHT010000121">
    <property type="protein sequence ID" value="KAF4664255.1"/>
    <property type="molecule type" value="Genomic_DNA"/>
</dbReference>
<proteinExistence type="predicted"/>
<protein>
    <submittedName>
        <fullName evidence="2">Uncharacterized protein</fullName>
    </submittedName>
</protein>
<evidence type="ECO:0000256" key="1">
    <source>
        <dbReference type="SAM" id="SignalP"/>
    </source>
</evidence>
<evidence type="ECO:0000313" key="3">
    <source>
        <dbReference type="Proteomes" id="UP000570595"/>
    </source>
</evidence>
<comment type="caution">
    <text evidence="2">The sequence shown here is derived from an EMBL/GenBank/DDBJ whole genome shotgun (WGS) entry which is preliminary data.</text>
</comment>
<accession>A0A7J6LYE9</accession>
<reference evidence="2 3" key="1">
    <citation type="submission" date="2020-04" db="EMBL/GenBank/DDBJ databases">
        <title>Perkinsus olseni comparative genomics.</title>
        <authorList>
            <person name="Bogema D.R."/>
        </authorList>
    </citation>
    <scope>NUCLEOTIDE SEQUENCE [LARGE SCALE GENOMIC DNA]</scope>
    <source>
        <strain evidence="2">ATCC PRA-179</strain>
    </source>
</reference>
<dbReference type="Proteomes" id="UP000570595">
    <property type="component" value="Unassembled WGS sequence"/>
</dbReference>
<evidence type="ECO:0000313" key="2">
    <source>
        <dbReference type="EMBL" id="KAF4664255.1"/>
    </source>
</evidence>
<sequence>MRSTSSRPIGLVIGALLLLTVGATRDDYACHFPDDPHQPISCLVSAVKESIVFDRSNYQGPYYYSEHTMTTDEDGTKRYASVTCKVTLVRREKRKFLKTLDSCGIEWLRGASLIAYTAGPNGYMVDVPRGDVVDRQHFKKLTMKNICDLRIPRYSNAGDVVAAFVNDKPERWEVHVSLWSRVLLSKKRKAYVKFYMVKQGHLWSLPNALRSPHYEVMFDGYNNGEAFFFKHGSTHRPGIYATFLIMFDKVYLLFDTPDRNNTWSDSYEDVVRRQTINSLELSL</sequence>
<keyword evidence="1" id="KW-0732">Signal</keyword>
<name>A0A7J6LYE9_PEROL</name>
<feature type="signal peptide" evidence="1">
    <location>
        <begin position="1"/>
        <end position="23"/>
    </location>
</feature>
<organism evidence="2 3">
    <name type="scientific">Perkinsus olseni</name>
    <name type="common">Perkinsus atlanticus</name>
    <dbReference type="NCBI Taxonomy" id="32597"/>
    <lineage>
        <taxon>Eukaryota</taxon>
        <taxon>Sar</taxon>
        <taxon>Alveolata</taxon>
        <taxon>Perkinsozoa</taxon>
        <taxon>Perkinsea</taxon>
        <taxon>Perkinsida</taxon>
        <taxon>Perkinsidae</taxon>
        <taxon>Perkinsus</taxon>
    </lineage>
</organism>
<dbReference type="AlphaFoldDB" id="A0A7J6LYE9"/>
<feature type="chain" id="PRO_5029915123" evidence="1">
    <location>
        <begin position="24"/>
        <end position="283"/>
    </location>
</feature>